<dbReference type="NCBIfam" id="NF001138">
    <property type="entry name" value="PRK00143.1"/>
    <property type="match status" value="1"/>
</dbReference>
<evidence type="ECO:0000256" key="8">
    <source>
        <dbReference type="ARBA" id="ARBA00022741"/>
    </source>
</evidence>
<gene>
    <name evidence="14" type="ORF">BOKJ2_LOCUS1285</name>
</gene>
<evidence type="ECO:0000256" key="7">
    <source>
        <dbReference type="ARBA" id="ARBA00022694"/>
    </source>
</evidence>
<dbReference type="GO" id="GO:0000049">
    <property type="term" value="F:tRNA binding"/>
    <property type="evidence" value="ECO:0007669"/>
    <property type="project" value="UniProtKB-KW"/>
</dbReference>
<dbReference type="InterPro" id="IPR004506">
    <property type="entry name" value="MnmA-like"/>
</dbReference>
<dbReference type="PROSITE" id="PS50206">
    <property type="entry name" value="RHODANESE_3"/>
    <property type="match status" value="1"/>
</dbReference>
<dbReference type="OrthoDB" id="3685at2759"/>
<reference evidence="14" key="1">
    <citation type="submission" date="2020-09" db="EMBL/GenBank/DDBJ databases">
        <authorList>
            <person name="Kikuchi T."/>
        </authorList>
    </citation>
    <scope>NUCLEOTIDE SEQUENCE</scope>
    <source>
        <strain evidence="14">SH1</strain>
    </source>
</reference>
<evidence type="ECO:0000259" key="13">
    <source>
        <dbReference type="PROSITE" id="PS50206"/>
    </source>
</evidence>
<dbReference type="GO" id="GO:0061708">
    <property type="term" value="F:tRNA-5-taurinomethyluridine 2-sulfurtransferase"/>
    <property type="evidence" value="ECO:0007669"/>
    <property type="project" value="UniProtKB-EC"/>
</dbReference>
<dbReference type="FunFam" id="3.40.50.620:FF:000104">
    <property type="entry name" value="Mitochondrial tRNA-specific 2-thiouridylase 1"/>
    <property type="match status" value="1"/>
</dbReference>
<feature type="domain" description="Rhodanese" evidence="13">
    <location>
        <begin position="7"/>
        <end position="48"/>
    </location>
</feature>
<proteinExistence type="inferred from homology"/>
<evidence type="ECO:0000256" key="11">
    <source>
        <dbReference type="ARBA" id="ARBA00023157"/>
    </source>
</evidence>
<evidence type="ECO:0000313" key="15">
    <source>
        <dbReference type="Proteomes" id="UP000614601"/>
    </source>
</evidence>
<dbReference type="InterPro" id="IPR046884">
    <property type="entry name" value="MnmA-like_central"/>
</dbReference>
<evidence type="ECO:0000256" key="12">
    <source>
        <dbReference type="ARBA" id="ARBA00049564"/>
    </source>
</evidence>
<sequence>MIRRVACAISGGVDSAVSASILKKKGFEVVGVYMNNWDFVEEGENHCPRTLDQFDAERVCQHLGIPFHVVDFVKDYWNNVFEQFLDGYRSGKTLVADIECNALIKFEALHQYAMEKLDVQAVATGHYAQNSLGNFLELHNTGKVPQLLTAVDVIKDQTYFLSRMTEAQLSRSMFPIGGLLKPAVKKMAVEQGLQKLAEKKESMGLCYVGKRRSFSEFIEKYIPNKEGPLIDMDTNSIVGTHNGIHHFTIGKRVALDRRCPTHYGFYVSSLDAEKNTVYVCRGFFNPVLYSRRIQLGTPHWINGIPEVSHFEFRSQRVHPTVRCTLHDNILESQLPVRAAAPGQVIL</sequence>
<dbReference type="PANTHER" id="PTHR11933">
    <property type="entry name" value="TRNA 5-METHYLAMINOMETHYL-2-THIOURIDYLATE -METHYLTRANSFERASE"/>
    <property type="match status" value="1"/>
</dbReference>
<comment type="caution">
    <text evidence="14">The sequence shown here is derived from an EMBL/GenBank/DDBJ whole genome shotgun (WGS) entry which is preliminary data.</text>
</comment>
<keyword evidence="5" id="KW-0820">tRNA-binding</keyword>
<dbReference type="GO" id="GO:0005739">
    <property type="term" value="C:mitochondrion"/>
    <property type="evidence" value="ECO:0007669"/>
    <property type="project" value="UniProtKB-SubCell"/>
</dbReference>
<dbReference type="Gene3D" id="2.30.30.280">
    <property type="entry name" value="Adenine nucleotide alpha hydrolases-like domains"/>
    <property type="match status" value="1"/>
</dbReference>
<evidence type="ECO:0000256" key="3">
    <source>
        <dbReference type="ARBA" id="ARBA00006191"/>
    </source>
</evidence>
<dbReference type="Gene3D" id="3.40.50.620">
    <property type="entry name" value="HUPs"/>
    <property type="match status" value="1"/>
</dbReference>
<dbReference type="GO" id="GO:0005524">
    <property type="term" value="F:ATP binding"/>
    <property type="evidence" value="ECO:0007669"/>
    <property type="project" value="UniProtKB-KW"/>
</dbReference>
<comment type="similarity">
    <text evidence="3">Belongs to the MnmA/TRMU family.</text>
</comment>
<dbReference type="InterPro" id="IPR014729">
    <property type="entry name" value="Rossmann-like_a/b/a_fold"/>
</dbReference>
<evidence type="ECO:0000256" key="5">
    <source>
        <dbReference type="ARBA" id="ARBA00022555"/>
    </source>
</evidence>
<keyword evidence="10" id="KW-0694">RNA-binding</keyword>
<keyword evidence="6" id="KW-0808">Transferase</keyword>
<evidence type="ECO:0000256" key="4">
    <source>
        <dbReference type="ARBA" id="ARBA00011953"/>
    </source>
</evidence>
<dbReference type="InterPro" id="IPR023382">
    <property type="entry name" value="MnmA-like_central_sf"/>
</dbReference>
<dbReference type="GO" id="GO:0002143">
    <property type="term" value="P:tRNA wobble position uridine thiolation"/>
    <property type="evidence" value="ECO:0007669"/>
    <property type="project" value="TreeGrafter"/>
</dbReference>
<evidence type="ECO:0000256" key="10">
    <source>
        <dbReference type="ARBA" id="ARBA00022884"/>
    </source>
</evidence>
<evidence type="ECO:0000256" key="2">
    <source>
        <dbReference type="ARBA" id="ARBA00004173"/>
    </source>
</evidence>
<dbReference type="Pfam" id="PF20259">
    <property type="entry name" value="tRNA_Me_trans_M"/>
    <property type="match status" value="1"/>
</dbReference>
<dbReference type="PANTHER" id="PTHR11933:SF5">
    <property type="entry name" value="MITOCHONDRIAL TRNA-SPECIFIC 2-THIOURIDYLASE 1"/>
    <property type="match status" value="1"/>
</dbReference>
<dbReference type="Pfam" id="PF03054">
    <property type="entry name" value="tRNA_Me_trans"/>
    <property type="match status" value="1"/>
</dbReference>
<keyword evidence="11" id="KW-1015">Disulfide bond</keyword>
<dbReference type="CDD" id="cd01998">
    <property type="entry name" value="MnmA_TRMU-like"/>
    <property type="match status" value="1"/>
</dbReference>
<keyword evidence="7" id="KW-0819">tRNA processing</keyword>
<protein>
    <recommendedName>
        <fullName evidence="4">tRNA-5-taurinomethyluridine 2-sulfurtransferase</fullName>
        <ecNumber evidence="4">2.8.1.14</ecNumber>
    </recommendedName>
</protein>
<evidence type="ECO:0000256" key="1">
    <source>
        <dbReference type="ARBA" id="ARBA00003986"/>
    </source>
</evidence>
<keyword evidence="9" id="KW-0067">ATP-binding</keyword>
<dbReference type="AlphaFoldDB" id="A0A811JT23"/>
<dbReference type="Proteomes" id="UP000614601">
    <property type="component" value="Unassembled WGS sequence"/>
</dbReference>
<keyword evidence="8" id="KW-0547">Nucleotide-binding</keyword>
<dbReference type="EMBL" id="CAJFDH010000001">
    <property type="protein sequence ID" value="CAD5206601.1"/>
    <property type="molecule type" value="Genomic_DNA"/>
</dbReference>
<organism evidence="14 15">
    <name type="scientific">Bursaphelenchus okinawaensis</name>
    <dbReference type="NCBI Taxonomy" id="465554"/>
    <lineage>
        <taxon>Eukaryota</taxon>
        <taxon>Metazoa</taxon>
        <taxon>Ecdysozoa</taxon>
        <taxon>Nematoda</taxon>
        <taxon>Chromadorea</taxon>
        <taxon>Rhabditida</taxon>
        <taxon>Tylenchina</taxon>
        <taxon>Tylenchomorpha</taxon>
        <taxon>Aphelenchoidea</taxon>
        <taxon>Aphelenchoididae</taxon>
        <taxon>Bursaphelenchus</taxon>
    </lineage>
</organism>
<evidence type="ECO:0000256" key="6">
    <source>
        <dbReference type="ARBA" id="ARBA00022679"/>
    </source>
</evidence>
<dbReference type="EMBL" id="CAJFCW020000001">
    <property type="protein sequence ID" value="CAG9082432.1"/>
    <property type="molecule type" value="Genomic_DNA"/>
</dbReference>
<dbReference type="Proteomes" id="UP000783686">
    <property type="component" value="Unassembled WGS sequence"/>
</dbReference>
<comment type="subcellular location">
    <subcellularLocation>
        <location evidence="2">Mitochondrion</location>
    </subcellularLocation>
</comment>
<dbReference type="InterPro" id="IPR001763">
    <property type="entry name" value="Rhodanese-like_dom"/>
</dbReference>
<dbReference type="EC" id="2.8.1.14" evidence="4"/>
<evidence type="ECO:0000313" key="14">
    <source>
        <dbReference type="EMBL" id="CAD5206601.1"/>
    </source>
</evidence>
<evidence type="ECO:0000256" key="9">
    <source>
        <dbReference type="ARBA" id="ARBA00022840"/>
    </source>
</evidence>
<comment type="catalytic activity">
    <reaction evidence="12">
        <text>5-taurinomethyluridine(34) in tRNA + S-sulfanyl-L-cysteinyl-[protein] + AH2 + ATP = 5-taurinomethyl-2-thiouridine(34) in tRNA + L-cysteinyl-[protein] + A + AMP + diphosphate + H(+)</text>
        <dbReference type="Rhea" id="RHEA:47040"/>
        <dbReference type="Rhea" id="RHEA-COMP:10131"/>
        <dbReference type="Rhea" id="RHEA-COMP:11726"/>
        <dbReference type="Rhea" id="RHEA-COMP:11732"/>
        <dbReference type="Rhea" id="RHEA-COMP:11733"/>
        <dbReference type="ChEBI" id="CHEBI:13193"/>
        <dbReference type="ChEBI" id="CHEBI:15378"/>
        <dbReference type="ChEBI" id="CHEBI:17499"/>
        <dbReference type="ChEBI" id="CHEBI:29950"/>
        <dbReference type="ChEBI" id="CHEBI:30616"/>
        <dbReference type="ChEBI" id="CHEBI:33019"/>
        <dbReference type="ChEBI" id="CHEBI:61963"/>
        <dbReference type="ChEBI" id="CHEBI:87171"/>
        <dbReference type="ChEBI" id="CHEBI:87172"/>
        <dbReference type="ChEBI" id="CHEBI:456215"/>
        <dbReference type="EC" id="2.8.1.14"/>
    </reaction>
</comment>
<name>A0A811JT23_9BILA</name>
<dbReference type="SUPFAM" id="SSF52402">
    <property type="entry name" value="Adenine nucleotide alpha hydrolases-like"/>
    <property type="match status" value="1"/>
</dbReference>
<accession>A0A811JT23</accession>
<comment type="function">
    <text evidence="1">Catalyzes the 2-thiolation of uridine at the wobble position (U34) of mitochondrial tRNA(Lys), tRNA(Glu) and tRNA(Gln). Required for the formation of 5-taurinomethyl-2-thiouridine (tm5s2U) of mitochondrial tRNA(Lys), tRNA(Glu), and tRNA(Gln) at the wobble position. ATP is required to activate the C2 atom of the wobble base.</text>
</comment>
<dbReference type="NCBIfam" id="TIGR00420">
    <property type="entry name" value="trmU"/>
    <property type="match status" value="1"/>
</dbReference>
<keyword evidence="15" id="KW-1185">Reference proteome</keyword>